<reference evidence="1 2" key="1">
    <citation type="submission" date="2014-02" db="EMBL/GenBank/DDBJ databases">
        <authorList>
            <person name="Chen C."/>
            <person name="Conrad T.A."/>
            <person name="Zhou Z."/>
            <person name="Lai Z."/>
            <person name="Zhong G."/>
        </authorList>
    </citation>
    <scope>NUCLEOTIDE SEQUENCE [LARGE SCALE GENOMIC DNA]</scope>
    <source>
        <strain evidence="1 2">Nigg3-28</strain>
    </source>
</reference>
<dbReference type="KEGG" id="cmx:DNC_02725"/>
<dbReference type="STRING" id="83560.NC80_02705"/>
<organism evidence="1 2">
    <name type="scientific">Chlamydia muridarum</name>
    <dbReference type="NCBI Taxonomy" id="83560"/>
    <lineage>
        <taxon>Bacteria</taxon>
        <taxon>Pseudomonadati</taxon>
        <taxon>Chlamydiota</taxon>
        <taxon>Chlamydiia</taxon>
        <taxon>Chlamydiales</taxon>
        <taxon>Chlamydiaceae</taxon>
        <taxon>Chlamydia/Chlamydophila group</taxon>
        <taxon>Chlamydia</taxon>
    </lineage>
</organism>
<accession>A0A070A776</accession>
<name>A0A070A776_CHLMR</name>
<evidence type="ECO:0000313" key="2">
    <source>
        <dbReference type="Proteomes" id="UP000260363"/>
    </source>
</evidence>
<dbReference type="Proteomes" id="UP000260363">
    <property type="component" value="Chromosome"/>
</dbReference>
<evidence type="ECO:0000313" key="1">
    <source>
        <dbReference type="EMBL" id="AJR10613.1"/>
    </source>
</evidence>
<proteinExistence type="predicted"/>
<gene>
    <name evidence="1" type="ORF">BD36_02890</name>
</gene>
<dbReference type="KEGG" id="cmm:NC80_02705"/>
<dbReference type="OMA" id="WMQRTRS"/>
<dbReference type="RefSeq" id="WP_010230702.1">
    <property type="nucleotide sequence ID" value="NZ_CP007217.1"/>
</dbReference>
<sequence length="393" mass="44112">MLVESRLELENVLEAFSNRNFDIQSKNLIAAFQNKKLRRASVQCFLYHPLLRVHDIARAAYLLAALEEGLDLGYEFLSMHHTHAGAALLFCRAGFLWGGLPYPGEHAEMAMLLSRIAEFYDESYEIVEKMVAFQHALFSHERKIFPALWSQEGDRSEQEKTAISKLLFCQKETQIKDQLTLTDASLGFWMRRTSTFSSYVSGSGCKSGIGAFFIGDVGIVNYGPCVGDPGECLGFGLCGRVKEFLCQEKGEDTIISFSASLARPCFRQTGFSYLQDALQGISSRYSIEISEQRCMIRSSLDKENHEASFAIFCKGVQCQVSNGPKLRTGAPDSYKGPAHDVLIKGEKETIRVLSSSPYMEIFSLQGKDRFWGSNFLINLPYTQNSLNVFFEKA</sequence>
<dbReference type="GeneID" id="1245897"/>
<protein>
    <submittedName>
        <fullName evidence="1">Uncharacterized protein</fullName>
    </submittedName>
</protein>
<dbReference type="KEGG" id="cmg:NC81_02720"/>
<dbReference type="EMBL" id="CP007217">
    <property type="protein sequence ID" value="AJR10613.1"/>
    <property type="molecule type" value="Genomic_DNA"/>
</dbReference>
<dbReference type="PATRIC" id="fig|83560.10.peg.551"/>
<dbReference type="AlphaFoldDB" id="A0A070A776"/>